<feature type="transmembrane region" description="Helical" evidence="3">
    <location>
        <begin position="395"/>
        <end position="416"/>
    </location>
</feature>
<dbReference type="Pfam" id="PF13920">
    <property type="entry name" value="zf-C3HC4_3"/>
    <property type="match status" value="1"/>
</dbReference>
<dbReference type="GO" id="GO:0016567">
    <property type="term" value="P:protein ubiquitination"/>
    <property type="evidence" value="ECO:0007669"/>
    <property type="project" value="TreeGrafter"/>
</dbReference>
<evidence type="ECO:0000313" key="5">
    <source>
        <dbReference type="EMBL" id="CAJ1397225.1"/>
    </source>
</evidence>
<evidence type="ECO:0000259" key="4">
    <source>
        <dbReference type="PROSITE" id="PS50089"/>
    </source>
</evidence>
<dbReference type="PANTHER" id="PTHR22996">
    <property type="entry name" value="MAHOGUNIN"/>
    <property type="match status" value="1"/>
</dbReference>
<protein>
    <recommendedName>
        <fullName evidence="4">RING-type domain-containing protein</fullName>
    </recommendedName>
</protein>
<feature type="compositionally biased region" description="Basic and acidic residues" evidence="2">
    <location>
        <begin position="110"/>
        <end position="121"/>
    </location>
</feature>
<evidence type="ECO:0000256" key="2">
    <source>
        <dbReference type="SAM" id="MobiDB-lite"/>
    </source>
</evidence>
<evidence type="ECO:0000256" key="1">
    <source>
        <dbReference type="PROSITE-ProRule" id="PRU00175"/>
    </source>
</evidence>
<keyword evidence="3" id="KW-0812">Transmembrane</keyword>
<feature type="domain" description="RING-type" evidence="4">
    <location>
        <begin position="239"/>
        <end position="279"/>
    </location>
</feature>
<dbReference type="SUPFAM" id="SSF57850">
    <property type="entry name" value="RING/U-box"/>
    <property type="match status" value="1"/>
</dbReference>
<dbReference type="SMART" id="SM00184">
    <property type="entry name" value="RING"/>
    <property type="match status" value="1"/>
</dbReference>
<keyword evidence="1" id="KW-0863">Zinc-finger</keyword>
<keyword evidence="3" id="KW-0472">Membrane</keyword>
<name>A0AA36J092_9DINO</name>
<organism evidence="5 6">
    <name type="scientific">Effrenium voratum</name>
    <dbReference type="NCBI Taxonomy" id="2562239"/>
    <lineage>
        <taxon>Eukaryota</taxon>
        <taxon>Sar</taxon>
        <taxon>Alveolata</taxon>
        <taxon>Dinophyceae</taxon>
        <taxon>Suessiales</taxon>
        <taxon>Symbiodiniaceae</taxon>
        <taxon>Effrenium</taxon>
    </lineage>
</organism>
<dbReference type="Gene3D" id="3.30.40.10">
    <property type="entry name" value="Zinc/RING finger domain, C3HC4 (zinc finger)"/>
    <property type="match status" value="1"/>
</dbReference>
<dbReference type="InterPro" id="IPR013083">
    <property type="entry name" value="Znf_RING/FYVE/PHD"/>
</dbReference>
<proteinExistence type="predicted"/>
<keyword evidence="1" id="KW-0862">Zinc</keyword>
<dbReference type="GO" id="GO:0061630">
    <property type="term" value="F:ubiquitin protein ligase activity"/>
    <property type="evidence" value="ECO:0007669"/>
    <property type="project" value="UniProtKB-EC"/>
</dbReference>
<dbReference type="AlphaFoldDB" id="A0AA36J092"/>
<dbReference type="Proteomes" id="UP001178507">
    <property type="component" value="Unassembled WGS sequence"/>
</dbReference>
<comment type="caution">
    <text evidence="5">The sequence shown here is derived from an EMBL/GenBank/DDBJ whole genome shotgun (WGS) entry which is preliminary data.</text>
</comment>
<keyword evidence="6" id="KW-1185">Reference proteome</keyword>
<dbReference type="PANTHER" id="PTHR22996:SF0">
    <property type="entry name" value="RE60872P-RELATED"/>
    <property type="match status" value="1"/>
</dbReference>
<dbReference type="EMBL" id="CAUJNA010003260">
    <property type="protein sequence ID" value="CAJ1397225.1"/>
    <property type="molecule type" value="Genomic_DNA"/>
</dbReference>
<evidence type="ECO:0000256" key="3">
    <source>
        <dbReference type="SAM" id="Phobius"/>
    </source>
</evidence>
<sequence>MADTRLFRYTWGDEGLGQALLNALRWSRQMVAWQLAVELEAAKDDPRAVRLEMRTEDECLDWQFASATATLDWLMRSFPEEAKRRPPPPASYSLFPFPSLSTCITTTAQDDHELEVTERPPEAPPMEAQEPTPEADEYDPSSLLAEEDIQAKYMWADARVLPFTRDLAQRNPLRWSSRLRPEALARQLAQQKEIRPVQLEADCAKGIYQRRFQSPQSCVHWLRKSFLHDLDRLDEERLCIICLTEPRTVMLMPCRHAVLCEGCLEILLQQRNCSCPVCRKRIQNHALGQFVNDFVDRRDAAMLTLARSQAEVYKGMYNHVRPLMVTGALLASGAAASFVVAPVFAPALLTSAAVIGYLPWFATTVAQFEEEDIGEQTRMFTEEDMCSPLRCALKGAVILVAAPVAAVVFFIPYGLYAGVVRPLARLTCQGLVNGACMLHVYCLRPAARLLAHLGAELWDGAVACGNFLADITGAAAQTFYDWVLAPVGSGLRWCGRQLVNGAQVLHEQMLLPLWHGATSAAEWTYHNILLPSAQCTWSGLKAAGGFVADCAVGLYSHVLAPAATTIGEALKAAGNLMASGAEHLYGDLHALGKKRSEKLWGRTPLVGHGLLSYVLRPLAEAVYRYLLLPSGRALQALAYATADAISRLASGLANGAVACYGYVLVPTWNAIASAARSLAYGVAEAAAACYGYVLVPTFNAGKSLLLGIGYGVASAASMAYHYAIAPIGRGLAWSASAIGHGVAAAAVACYECVLLPVLNAGRIVVVSIASGVATAASLTYEHAILPLASAVCAAGHGTYCYIILPCGRAVVHSASVASGMVMAAGSVMVHVTVSAGNEIYVQVLVPAGQASRACGAAVGAAFLQCRAAAAATGHTVRATFRQILRA</sequence>
<feature type="region of interest" description="Disordered" evidence="2">
    <location>
        <begin position="110"/>
        <end position="139"/>
    </location>
</feature>
<reference evidence="5" key="1">
    <citation type="submission" date="2023-08" db="EMBL/GenBank/DDBJ databases">
        <authorList>
            <person name="Chen Y."/>
            <person name="Shah S."/>
            <person name="Dougan E. K."/>
            <person name="Thang M."/>
            <person name="Chan C."/>
        </authorList>
    </citation>
    <scope>NUCLEOTIDE SEQUENCE</scope>
</reference>
<dbReference type="PROSITE" id="PS50089">
    <property type="entry name" value="ZF_RING_2"/>
    <property type="match status" value="1"/>
</dbReference>
<accession>A0AA36J092</accession>
<gene>
    <name evidence="5" type="ORF">EVOR1521_LOCUS21283</name>
</gene>
<keyword evidence="1" id="KW-0479">Metal-binding</keyword>
<dbReference type="GO" id="GO:0008270">
    <property type="term" value="F:zinc ion binding"/>
    <property type="evidence" value="ECO:0007669"/>
    <property type="project" value="UniProtKB-KW"/>
</dbReference>
<dbReference type="InterPro" id="IPR045194">
    <property type="entry name" value="MGRN1/RNF157-like"/>
</dbReference>
<dbReference type="InterPro" id="IPR001841">
    <property type="entry name" value="Znf_RING"/>
</dbReference>
<evidence type="ECO:0000313" key="6">
    <source>
        <dbReference type="Proteomes" id="UP001178507"/>
    </source>
</evidence>
<keyword evidence="3" id="KW-1133">Transmembrane helix</keyword>